<protein>
    <submittedName>
        <fullName evidence="3">IS110 family transposase</fullName>
    </submittedName>
</protein>
<evidence type="ECO:0000313" key="4">
    <source>
        <dbReference type="Proteomes" id="UP000676386"/>
    </source>
</evidence>
<evidence type="ECO:0000313" key="3">
    <source>
        <dbReference type="EMBL" id="MBS0032478.1"/>
    </source>
</evidence>
<name>A0ABS5JB91_9BACT</name>
<reference evidence="3 4" key="1">
    <citation type="submission" date="2021-04" db="EMBL/GenBank/DDBJ databases">
        <title>Chitinophaga sp. nov., isolated from the rhizosphere soil.</title>
        <authorList>
            <person name="He S."/>
        </authorList>
    </citation>
    <scope>NUCLEOTIDE SEQUENCE [LARGE SCALE GENOMIC DNA]</scope>
    <source>
        <strain evidence="3 4">2R12</strain>
    </source>
</reference>
<dbReference type="InterPro" id="IPR003346">
    <property type="entry name" value="Transposase_20"/>
</dbReference>
<dbReference type="PANTHER" id="PTHR33055:SF13">
    <property type="entry name" value="TRANSPOSASE"/>
    <property type="match status" value="1"/>
</dbReference>
<keyword evidence="4" id="KW-1185">Reference proteome</keyword>
<sequence>MKKEDTLKKTGKNRFVNMPILNSNAAGIDIGGSLHAVAVPIGRDDESVRTFGAMTCDLHEIANWLKKCNVDTVAMESTGVYWKPLFALLIHKGFEVYLVNAQHVRNVTGRKTDQSDAQWLQQLHSCGLLSSCYLPDAEQESLRSLVRYRRVLIRDCNRYILRIQKALALMNIKLDSVLANVMCKSGIAILEKIIAGERKAENFLPLIDKRVRAKKEMILKSLEGNWLPEHLFLLAENYKCYLFIQERITICEKEIIAQLERYEASLNEGVISPKDNITRPEAADRFLLRKMEKPHPNLNTMPYLERIFRVNVIAIYGLSDVGALEILAETGTDLSKWPTEKHFVSWLNLCPNNKVSGGKIISSKLMKKQPNMASQAFRAAANGVQKSDHWLGNYFRRMKAKAGQKYAIVATANKIATIYYKMIRNKKEFNPIDLKVYQEKYRQAKILYLEKRLQKLKFGEVSA</sequence>
<dbReference type="NCBIfam" id="NF033542">
    <property type="entry name" value="transpos_IS110"/>
    <property type="match status" value="1"/>
</dbReference>
<dbReference type="Proteomes" id="UP000676386">
    <property type="component" value="Unassembled WGS sequence"/>
</dbReference>
<dbReference type="EMBL" id="JAGTXB010000046">
    <property type="protein sequence ID" value="MBS0032478.1"/>
    <property type="molecule type" value="Genomic_DNA"/>
</dbReference>
<evidence type="ECO:0000259" key="2">
    <source>
        <dbReference type="Pfam" id="PF02371"/>
    </source>
</evidence>
<dbReference type="PANTHER" id="PTHR33055">
    <property type="entry name" value="TRANSPOSASE FOR INSERTION SEQUENCE ELEMENT IS1111A"/>
    <property type="match status" value="1"/>
</dbReference>
<proteinExistence type="predicted"/>
<dbReference type="RefSeq" id="WP_211977691.1">
    <property type="nucleotide sequence ID" value="NZ_JAGTXB010000046.1"/>
</dbReference>
<dbReference type="Pfam" id="PF02371">
    <property type="entry name" value="Transposase_20"/>
    <property type="match status" value="1"/>
</dbReference>
<dbReference type="InterPro" id="IPR002525">
    <property type="entry name" value="Transp_IS110-like_N"/>
</dbReference>
<feature type="domain" description="Transposase IS116/IS110/IS902 C-terminal" evidence="2">
    <location>
        <begin position="315"/>
        <end position="392"/>
    </location>
</feature>
<organism evidence="3 4">
    <name type="scientific">Chitinophaga hostae</name>
    <dbReference type="NCBI Taxonomy" id="2831022"/>
    <lineage>
        <taxon>Bacteria</taxon>
        <taxon>Pseudomonadati</taxon>
        <taxon>Bacteroidota</taxon>
        <taxon>Chitinophagia</taxon>
        <taxon>Chitinophagales</taxon>
        <taxon>Chitinophagaceae</taxon>
        <taxon>Chitinophaga</taxon>
    </lineage>
</organism>
<feature type="domain" description="Transposase IS110-like N-terminal" evidence="1">
    <location>
        <begin position="26"/>
        <end position="169"/>
    </location>
</feature>
<gene>
    <name evidence="3" type="ORF">KE626_34430</name>
</gene>
<accession>A0ABS5JB91</accession>
<dbReference type="Pfam" id="PF01548">
    <property type="entry name" value="DEDD_Tnp_IS110"/>
    <property type="match status" value="1"/>
</dbReference>
<comment type="caution">
    <text evidence="3">The sequence shown here is derived from an EMBL/GenBank/DDBJ whole genome shotgun (WGS) entry which is preliminary data.</text>
</comment>
<evidence type="ECO:0000259" key="1">
    <source>
        <dbReference type="Pfam" id="PF01548"/>
    </source>
</evidence>
<dbReference type="InterPro" id="IPR047650">
    <property type="entry name" value="Transpos_IS110"/>
</dbReference>